<dbReference type="EMBL" id="CP024985">
    <property type="protein sequence ID" value="ATZ22972.1"/>
    <property type="molecule type" value="Genomic_DNA"/>
</dbReference>
<keyword evidence="9" id="KW-1185">Reference proteome</keyword>
<evidence type="ECO:0000256" key="1">
    <source>
        <dbReference type="ARBA" id="ARBA00004496"/>
    </source>
</evidence>
<accession>A0A2K8P8A2</accession>
<evidence type="ECO:0000256" key="5">
    <source>
        <dbReference type="ARBA" id="ARBA00022884"/>
    </source>
</evidence>
<keyword evidence="6" id="KW-0687">Ribonucleoprotein</keyword>
<dbReference type="Gene3D" id="3.40.50.410">
    <property type="entry name" value="von Willebrand factor, type A domain"/>
    <property type="match status" value="1"/>
</dbReference>
<evidence type="ECO:0000313" key="9">
    <source>
        <dbReference type="Proteomes" id="UP000231791"/>
    </source>
</evidence>
<sequence>MSKTWSEMLVAPHIAAAARARPAPPAPLTHHRPARRLRTHEGGHGFVREPREELYLLAVGNLVSQRTFYESGQDRDDRYTRLVRDLAVRDPGWTAGLLRWLRAEGNMRTASLVGAAAYVRARLEAGATEGPSNRSVIDSVLQRADEPGELLAHWTSEYGRNVPQPVKRGIADAVRRLYTSRSLLKYDTASKGFRFGDVLNLVHASPDPEKPWQGPLFRYALDRRHHPERALAPASDQLLAAHRALMESAPDERRALVTGPGGAERLAAAGMTWEAVAGWLHGPMDAAVWEAVIPSMGPMALLRNLRNLDGAGVPDEVAARVAGRLSDPAEVARSRQFPFRYLAAHRHAPSPRWTAALEGALGHSLANVPALPGRTLILVDRSDSMFWDTVSERSRLTRADAAAVFGTALALRAEQADLVQFGWSSREVPFAPDEPVLEVLERFRSLGGTHTAKAVRTHYREHDRVLIVTDEQTAPDGHHGPAEPVPADVPVYTWNLAGYRPAHGPTGPHRYTFGGLTDAAFRMVGLIEAGRESAWPWDPAPSGATAAATATGCAEVSADG</sequence>
<reference evidence="8 9" key="1">
    <citation type="submission" date="2017-11" db="EMBL/GenBank/DDBJ databases">
        <title>Complete genome sequence of Streptomyces lavendulae subsp. lavendulae CCM 3239 (formerly 'Streptomyces aureofaciens CCM 3239'), the producer of the angucycline-type antibiotic auricin.</title>
        <authorList>
            <person name="Busche T."/>
            <person name="Novakova R."/>
            <person name="Al'Dilaimi A."/>
            <person name="Homerova D."/>
            <person name="Feckova L."/>
            <person name="Rezuchova B."/>
            <person name="Mingyar E."/>
            <person name="Csolleiova D."/>
            <person name="Bekeova C."/>
            <person name="Winkler A."/>
            <person name="Sevcikova B."/>
            <person name="Kalinowski J."/>
            <person name="Kormanec J."/>
            <person name="Ruckert C."/>
        </authorList>
    </citation>
    <scope>NUCLEOTIDE SEQUENCE [LARGE SCALE GENOMIC DNA]</scope>
    <source>
        <strain evidence="8 9">CCM 3239</strain>
    </source>
</reference>
<feature type="region of interest" description="Disordered" evidence="7">
    <location>
        <begin position="19"/>
        <end position="43"/>
    </location>
</feature>
<dbReference type="InterPro" id="IPR008858">
    <property type="entry name" value="TROVE_dom"/>
</dbReference>
<evidence type="ECO:0000256" key="2">
    <source>
        <dbReference type="ARBA" id="ARBA00007814"/>
    </source>
</evidence>
<dbReference type="GO" id="GO:0003723">
    <property type="term" value="F:RNA binding"/>
    <property type="evidence" value="ECO:0007669"/>
    <property type="project" value="UniProtKB-KW"/>
</dbReference>
<proteinExistence type="inferred from homology"/>
<keyword evidence="5" id="KW-0694">RNA-binding</keyword>
<evidence type="ECO:0000313" key="8">
    <source>
        <dbReference type="EMBL" id="ATZ22972.1"/>
    </source>
</evidence>
<keyword evidence="3" id="KW-0963">Cytoplasm</keyword>
<dbReference type="Proteomes" id="UP000231791">
    <property type="component" value="Chromosome"/>
</dbReference>
<dbReference type="InterPro" id="IPR037214">
    <property type="entry name" value="TROVE_dom_sf"/>
</dbReference>
<gene>
    <name evidence="8" type="ORF">SLAV_05335</name>
</gene>
<dbReference type="AlphaFoldDB" id="A0A2K8P8A2"/>
<dbReference type="KEGG" id="slx:SLAV_05335"/>
<dbReference type="SUPFAM" id="SSF53300">
    <property type="entry name" value="vWA-like"/>
    <property type="match status" value="1"/>
</dbReference>
<protein>
    <submittedName>
        <fullName evidence="8">Uncharacterized protein</fullName>
    </submittedName>
</protein>
<organism evidence="8 9">
    <name type="scientific">Streptomyces lavendulae subsp. lavendulae</name>
    <dbReference type="NCBI Taxonomy" id="58340"/>
    <lineage>
        <taxon>Bacteria</taxon>
        <taxon>Bacillati</taxon>
        <taxon>Actinomycetota</taxon>
        <taxon>Actinomycetes</taxon>
        <taxon>Kitasatosporales</taxon>
        <taxon>Streptomycetaceae</taxon>
        <taxon>Streptomyces</taxon>
    </lineage>
</organism>
<dbReference type="GO" id="GO:0005737">
    <property type="term" value="C:cytoplasm"/>
    <property type="evidence" value="ECO:0007669"/>
    <property type="project" value="UniProtKB-SubCell"/>
</dbReference>
<dbReference type="GO" id="GO:0046872">
    <property type="term" value="F:metal ion binding"/>
    <property type="evidence" value="ECO:0007669"/>
    <property type="project" value="UniProtKB-KW"/>
</dbReference>
<dbReference type="InterPro" id="IPR040322">
    <property type="entry name" value="TROVE2"/>
</dbReference>
<comment type="subcellular location">
    <subcellularLocation>
        <location evidence="1">Cytoplasm</location>
    </subcellularLocation>
</comment>
<dbReference type="GO" id="GO:1990904">
    <property type="term" value="C:ribonucleoprotein complex"/>
    <property type="evidence" value="ECO:0007669"/>
    <property type="project" value="UniProtKB-KW"/>
</dbReference>
<evidence type="ECO:0000256" key="6">
    <source>
        <dbReference type="ARBA" id="ARBA00023274"/>
    </source>
</evidence>
<dbReference type="Pfam" id="PF05731">
    <property type="entry name" value="TROVE"/>
    <property type="match status" value="1"/>
</dbReference>
<keyword evidence="4" id="KW-0479">Metal-binding</keyword>
<dbReference type="SUPFAM" id="SSF140864">
    <property type="entry name" value="TROVE domain-like"/>
    <property type="match status" value="1"/>
</dbReference>
<feature type="compositionally biased region" description="Basic residues" evidence="7">
    <location>
        <begin position="29"/>
        <end position="38"/>
    </location>
</feature>
<dbReference type="InterPro" id="IPR036465">
    <property type="entry name" value="vWFA_dom_sf"/>
</dbReference>
<comment type="similarity">
    <text evidence="2">Belongs to the Ro 60 kDa family.</text>
</comment>
<evidence type="ECO:0000256" key="7">
    <source>
        <dbReference type="SAM" id="MobiDB-lite"/>
    </source>
</evidence>
<dbReference type="PANTHER" id="PTHR14202:SF0">
    <property type="entry name" value="RNA-BINDING PROTEIN RO60"/>
    <property type="match status" value="1"/>
</dbReference>
<evidence type="ECO:0000256" key="4">
    <source>
        <dbReference type="ARBA" id="ARBA00022723"/>
    </source>
</evidence>
<evidence type="ECO:0000256" key="3">
    <source>
        <dbReference type="ARBA" id="ARBA00022490"/>
    </source>
</evidence>
<dbReference type="PANTHER" id="PTHR14202">
    <property type="entry name" value="60 KDA RIBONUCLEOPROTEIN SSA/RO"/>
    <property type="match status" value="1"/>
</dbReference>
<name>A0A2K8P8A2_STRLA</name>
<dbReference type="PROSITE" id="PS50988">
    <property type="entry name" value="TROVE"/>
    <property type="match status" value="1"/>
</dbReference>